<comment type="caution">
    <text evidence="11">The sequence shown here is derived from an EMBL/GenBank/DDBJ whole genome shotgun (WGS) entry which is preliminary data.</text>
</comment>
<dbReference type="InterPro" id="IPR005087">
    <property type="entry name" value="CBM11"/>
</dbReference>
<name>A0A7Y2Q000_9MICO</name>
<dbReference type="Gene3D" id="3.20.20.80">
    <property type="entry name" value="Glycosidases"/>
    <property type="match status" value="1"/>
</dbReference>
<dbReference type="GO" id="GO:0030245">
    <property type="term" value="P:cellulose catabolic process"/>
    <property type="evidence" value="ECO:0007669"/>
    <property type="project" value="InterPro"/>
</dbReference>
<organism evidence="11 12">
    <name type="scientific">Microbacterium ulmi</name>
    <dbReference type="NCBI Taxonomy" id="179095"/>
    <lineage>
        <taxon>Bacteria</taxon>
        <taxon>Bacillati</taxon>
        <taxon>Actinomycetota</taxon>
        <taxon>Actinomycetes</taxon>
        <taxon>Micrococcales</taxon>
        <taxon>Microbacteriaceae</taxon>
        <taxon>Microbacterium</taxon>
    </lineage>
</organism>
<evidence type="ECO:0000256" key="2">
    <source>
        <dbReference type="ARBA" id="ARBA00004613"/>
    </source>
</evidence>
<feature type="signal peptide" evidence="9">
    <location>
        <begin position="1"/>
        <end position="30"/>
    </location>
</feature>
<evidence type="ECO:0000256" key="8">
    <source>
        <dbReference type="ARBA" id="ARBA00023326"/>
    </source>
</evidence>
<dbReference type="RefSeq" id="WP_167038101.1">
    <property type="nucleotide sequence ID" value="NZ_BAAANA010000001.1"/>
</dbReference>
<dbReference type="InterPro" id="IPR001547">
    <property type="entry name" value="Glyco_hydro_5"/>
</dbReference>
<dbReference type="InterPro" id="IPR036116">
    <property type="entry name" value="FN3_sf"/>
</dbReference>
<dbReference type="GO" id="GO:0016985">
    <property type="term" value="F:mannan endo-1,4-beta-mannosidase activity"/>
    <property type="evidence" value="ECO:0007669"/>
    <property type="project" value="TreeGrafter"/>
</dbReference>
<evidence type="ECO:0000313" key="11">
    <source>
        <dbReference type="EMBL" id="NNH03833.1"/>
    </source>
</evidence>
<keyword evidence="8" id="KW-0624">Polysaccharide degradation</keyword>
<dbReference type="SMART" id="SM00060">
    <property type="entry name" value="FN3"/>
    <property type="match status" value="2"/>
</dbReference>
<dbReference type="SUPFAM" id="SSF49785">
    <property type="entry name" value="Galactose-binding domain-like"/>
    <property type="match status" value="1"/>
</dbReference>
<dbReference type="Gene3D" id="2.60.40.10">
    <property type="entry name" value="Immunoglobulins"/>
    <property type="match status" value="1"/>
</dbReference>
<comment type="subcellular location">
    <subcellularLocation>
        <location evidence="2">Secreted</location>
    </subcellularLocation>
</comment>
<dbReference type="EC" id="3.2.1.78" evidence="3"/>
<gene>
    <name evidence="11" type="ORF">HLA99_08235</name>
</gene>
<dbReference type="InterPro" id="IPR003961">
    <property type="entry name" value="FN3_dom"/>
</dbReference>
<dbReference type="Proteomes" id="UP000543598">
    <property type="component" value="Unassembled WGS sequence"/>
</dbReference>
<dbReference type="Pfam" id="PF03425">
    <property type="entry name" value="CBM_11"/>
    <property type="match status" value="1"/>
</dbReference>
<dbReference type="CDD" id="cd00063">
    <property type="entry name" value="FN3"/>
    <property type="match status" value="1"/>
</dbReference>
<protein>
    <recommendedName>
        <fullName evidence="3">mannan endo-1,4-beta-mannosidase</fullName>
        <ecNumber evidence="3">3.2.1.78</ecNumber>
    </recommendedName>
</protein>
<keyword evidence="12" id="KW-1185">Reference proteome</keyword>
<keyword evidence="5 9" id="KW-0732">Signal</keyword>
<dbReference type="Pfam" id="PF26410">
    <property type="entry name" value="GH5_mannosidase"/>
    <property type="match status" value="1"/>
</dbReference>
<feature type="domain" description="Fibronectin type-III" evidence="10">
    <location>
        <begin position="729"/>
        <end position="827"/>
    </location>
</feature>
<dbReference type="AlphaFoldDB" id="A0A7Y2Q000"/>
<accession>A0A7Y2Q000</accession>
<feature type="chain" id="PRO_5030529826" description="mannan endo-1,4-beta-mannosidase" evidence="9">
    <location>
        <begin position="31"/>
        <end position="1175"/>
    </location>
</feature>
<dbReference type="EMBL" id="JABEMB010000009">
    <property type="protein sequence ID" value="NNH03833.1"/>
    <property type="molecule type" value="Genomic_DNA"/>
</dbReference>
<dbReference type="GO" id="GO:0005576">
    <property type="term" value="C:extracellular region"/>
    <property type="evidence" value="ECO:0007669"/>
    <property type="project" value="UniProtKB-SubCell"/>
</dbReference>
<evidence type="ECO:0000256" key="3">
    <source>
        <dbReference type="ARBA" id="ARBA00012706"/>
    </source>
</evidence>
<evidence type="ECO:0000256" key="7">
    <source>
        <dbReference type="ARBA" id="ARBA00023295"/>
    </source>
</evidence>
<dbReference type="InterPro" id="IPR008979">
    <property type="entry name" value="Galactose-bd-like_sf"/>
</dbReference>
<dbReference type="PANTHER" id="PTHR31451:SF39">
    <property type="entry name" value="MANNAN ENDO-1,4-BETA-MANNOSIDASE 1"/>
    <property type="match status" value="1"/>
</dbReference>
<dbReference type="InterPro" id="IPR017853">
    <property type="entry name" value="GH"/>
</dbReference>
<dbReference type="PROSITE" id="PS50853">
    <property type="entry name" value="FN3"/>
    <property type="match status" value="1"/>
</dbReference>
<evidence type="ECO:0000256" key="4">
    <source>
        <dbReference type="ARBA" id="ARBA00022525"/>
    </source>
</evidence>
<proteinExistence type="predicted"/>
<evidence type="ECO:0000256" key="1">
    <source>
        <dbReference type="ARBA" id="ARBA00001678"/>
    </source>
</evidence>
<dbReference type="SUPFAM" id="SSF51445">
    <property type="entry name" value="(Trans)glycosidases"/>
    <property type="match status" value="1"/>
</dbReference>
<evidence type="ECO:0000313" key="12">
    <source>
        <dbReference type="Proteomes" id="UP000543598"/>
    </source>
</evidence>
<evidence type="ECO:0000256" key="5">
    <source>
        <dbReference type="ARBA" id="ARBA00022729"/>
    </source>
</evidence>
<comment type="catalytic activity">
    <reaction evidence="1">
        <text>Random hydrolysis of (1-&gt;4)-beta-D-mannosidic linkages in mannans, galactomannans and glucomannans.</text>
        <dbReference type="EC" id="3.2.1.78"/>
    </reaction>
</comment>
<evidence type="ECO:0000256" key="6">
    <source>
        <dbReference type="ARBA" id="ARBA00022801"/>
    </source>
</evidence>
<dbReference type="PANTHER" id="PTHR31451">
    <property type="match status" value="1"/>
</dbReference>
<dbReference type="Gene3D" id="2.60.40.2700">
    <property type="match status" value="1"/>
</dbReference>
<keyword evidence="8" id="KW-0119">Carbohydrate metabolism</keyword>
<keyword evidence="7" id="KW-0326">Glycosidase</keyword>
<keyword evidence="6 11" id="KW-0378">Hydrolase</keyword>
<dbReference type="InterPro" id="IPR045053">
    <property type="entry name" value="MAN-like"/>
</dbReference>
<reference evidence="11 12" key="1">
    <citation type="submission" date="2020-05" db="EMBL/GenBank/DDBJ databases">
        <title>MicrobeNet Type strains.</title>
        <authorList>
            <person name="Nicholson A.C."/>
        </authorList>
    </citation>
    <scope>NUCLEOTIDE SEQUENCE [LARGE SCALE GENOMIC DNA]</scope>
    <source>
        <strain evidence="11 12">JCM 14282</strain>
    </source>
</reference>
<dbReference type="Gene3D" id="2.60.120.430">
    <property type="entry name" value="Galactose-binding lectin"/>
    <property type="match status" value="1"/>
</dbReference>
<dbReference type="SUPFAM" id="SSF49265">
    <property type="entry name" value="Fibronectin type III"/>
    <property type="match status" value="1"/>
</dbReference>
<keyword evidence="4" id="KW-0964">Secreted</keyword>
<dbReference type="InterPro" id="IPR013783">
    <property type="entry name" value="Ig-like_fold"/>
</dbReference>
<evidence type="ECO:0000256" key="9">
    <source>
        <dbReference type="SAM" id="SignalP"/>
    </source>
</evidence>
<dbReference type="GO" id="GO:0008810">
    <property type="term" value="F:cellulase activity"/>
    <property type="evidence" value="ECO:0007669"/>
    <property type="project" value="InterPro"/>
</dbReference>
<evidence type="ECO:0000259" key="10">
    <source>
        <dbReference type="PROSITE" id="PS50853"/>
    </source>
</evidence>
<sequence length="1175" mass="121904">MRNSRHIRMLAALAAAGVVTALLTAAPATAAVPPPASSQAPTAPWSSMNTDFVARDAARLTLGGAPFRFNGANLYWLGLDENVGGVAYPTFFRIKDALDAARELGLTVVRSHMMTSTSQNGANPLAIMPTLGEYNDAAFATVDFAIAYAGSIGIRLVLPLTDEWSYYHGGHRDFTAPLGLQPTDFYSDPTAIAAYQDYVGHILARTNALTGIPYVDDPTVLAWELGNELENMTTGWIADQVDFIKARAPHQLVAAGRRFDIDADTLAVPGLDIVDMHYYPPTAEKVAADAKTVVDAGKVYIAGEYGSNSASSALFDPLAANSDVTGLMLWSLFPHNDRGGFVAHDDGFTTHYPGTTDKMRAQTAAVKAYSEKLGAHAGAIALDAPLITEVSNRSGIKSVAWRGSAGATAYRIERSSGSGGWTVVAEVPAEASPVLDPGSAGDVVYRVVAVAPGKADATSAEVPVAAAAGVVVDPLESLSIATAAHDVGIAASPAGGRAVATGDAASITWTAPGARSARFLLGAGSAADVTIASSEDGSSWTDAATTVSGGEIRADRLSGGLVRVSWKRDAGIELVRATLTSVPPKAALVDPLDNLSLTSSHTGALSIDTGNVGLFAGDAGRLKRDSADPASVTWSVDDVTGVDLVAWYWPDRPVIPLVIRGSADGTTWTDLAPVITGGAGNWKRFDYSLRGLSGLNHIQVSWDGAKGEPWTPQIGGATLYSSAEGAVAAPGSFGLLSPADGATEVNGSPRLTWTSAPDAAYYRVVVATDASFTKVVEESAAVTGTGYTISARLTPGTTYHWRVTAVNGAGQTVATPASASFRTTPLPTQVQTIDDFEGYADAAALAAAYPRNTGGGTVQASLTSNPTTGSKAAEFAYDLTGPGYAGIIRTFAEPRNWWGYRGIQFDAKAASGEKIAVQFVAAGSYWEADVDAVDGWHHYEIDFDRFAPPSWAGSAELDLTRVSQHAFYRNGTGTGTLTIDDIRTTLPVTTPPAPTAPVNVAAPSVTGDIRVGGTLRANPGTWQGEPKLTFQWKRGGADIAGATKAEYVVKAADEGAALTVVVTAVNAGGTTSVTAPAVTVPYRTELRLDLSTPLGLSITKVKATVELKTAADVRGRSVTVTVAGQTATVVLDAKGKGTVILPKLRTGIYGVRAEFAGAASIAAATSPSRLLIILF</sequence>